<keyword evidence="1" id="KW-0812">Transmembrane</keyword>
<keyword evidence="1" id="KW-0472">Membrane</keyword>
<proteinExistence type="predicted"/>
<evidence type="ECO:0000256" key="1">
    <source>
        <dbReference type="SAM" id="Phobius"/>
    </source>
</evidence>
<name>A0A5J6VI88_9VIRU</name>
<evidence type="ECO:0000313" key="2">
    <source>
        <dbReference type="EMBL" id="QFG73802.1"/>
    </source>
</evidence>
<keyword evidence="1" id="KW-1133">Transmembrane helix</keyword>
<organism evidence="2">
    <name type="scientific">Megaviridae environmental sample</name>
    <dbReference type="NCBI Taxonomy" id="1737588"/>
    <lineage>
        <taxon>Viruses</taxon>
        <taxon>Varidnaviria</taxon>
        <taxon>Bamfordvirae</taxon>
        <taxon>Nucleocytoviricota</taxon>
        <taxon>Megaviricetes</taxon>
        <taxon>Imitervirales</taxon>
        <taxon>Mimiviridae</taxon>
        <taxon>environmental samples</taxon>
    </lineage>
</organism>
<accession>A0A5J6VI88</accession>
<protein>
    <submittedName>
        <fullName evidence="2">Uncharacterized protein</fullName>
    </submittedName>
</protein>
<sequence>MAETYVIITTIVSLLVYTGLAATYCIHGMHYIEDAEHKMFYIIVALLYAIMVCNYIYKLYVKTSYSKKKSY</sequence>
<feature type="transmembrane region" description="Helical" evidence="1">
    <location>
        <begin position="39"/>
        <end position="57"/>
    </location>
</feature>
<dbReference type="EMBL" id="MN448271">
    <property type="protein sequence ID" value="QFG73802.1"/>
    <property type="molecule type" value="Genomic_DNA"/>
</dbReference>
<reference evidence="2" key="1">
    <citation type="journal article" date="2019" name="Philos. Trans. R. Soc. Lond., B, Biol. Sci.">
        <title>Targeted metagenomic recovery of four divergent viruses reveals shared and distinctive characteristics of giant viruses of marine eukaryotes.</title>
        <authorList>
            <person name="Needham D.M."/>
            <person name="Poirier C."/>
            <person name="Hehenberger E."/>
            <person name="Jimenez V."/>
            <person name="Swalwell J.E."/>
            <person name="Santoro A.E."/>
            <person name="Worden A.Z."/>
        </authorList>
    </citation>
    <scope>NUCLEOTIDE SEQUENCE</scope>
    <source>
        <strain evidence="2">OPacV-662</strain>
    </source>
</reference>
<feature type="transmembrane region" description="Helical" evidence="1">
    <location>
        <begin position="6"/>
        <end position="27"/>
    </location>
</feature>